<name>A0ABT4AIW1_9BACT</name>
<accession>A0ABT4AIW1</accession>
<sequence>MFVNKVVTDVVPREAMPLLKNMLNGYMSQWERIYIGATAHPEMRYEQHMLDGWRKMVVVYEAFSPEIARGMEQALIAHARESNFLTLVVNTNPGGEGLSTARRSNYLYFLCG</sequence>
<evidence type="ECO:0000313" key="1">
    <source>
        <dbReference type="EMBL" id="MCY1081630.1"/>
    </source>
</evidence>
<gene>
    <name evidence="1" type="ORF">OV287_44985</name>
</gene>
<protein>
    <submittedName>
        <fullName evidence="1">Uncharacterized protein</fullName>
    </submittedName>
</protein>
<proteinExistence type="predicted"/>
<keyword evidence="2" id="KW-1185">Reference proteome</keyword>
<evidence type="ECO:0000313" key="2">
    <source>
        <dbReference type="Proteomes" id="UP001207654"/>
    </source>
</evidence>
<dbReference type="RefSeq" id="WP_267540221.1">
    <property type="nucleotide sequence ID" value="NZ_JAPNKA010000001.1"/>
</dbReference>
<dbReference type="EMBL" id="JAPNKA010000001">
    <property type="protein sequence ID" value="MCY1081630.1"/>
    <property type="molecule type" value="Genomic_DNA"/>
</dbReference>
<organism evidence="1 2">
    <name type="scientific">Archangium lansingense</name>
    <dbReference type="NCBI Taxonomy" id="2995310"/>
    <lineage>
        <taxon>Bacteria</taxon>
        <taxon>Pseudomonadati</taxon>
        <taxon>Myxococcota</taxon>
        <taxon>Myxococcia</taxon>
        <taxon>Myxococcales</taxon>
        <taxon>Cystobacterineae</taxon>
        <taxon>Archangiaceae</taxon>
        <taxon>Archangium</taxon>
    </lineage>
</organism>
<reference evidence="1 2" key="1">
    <citation type="submission" date="2022-11" db="EMBL/GenBank/DDBJ databases">
        <title>Minimal conservation of predation-associated metabolite biosynthetic gene clusters underscores biosynthetic potential of Myxococcota including descriptions for ten novel species: Archangium lansinium sp. nov., Myxococcus landrumus sp. nov., Nannocystis bai.</title>
        <authorList>
            <person name="Ahearne A."/>
            <person name="Stevens C."/>
            <person name="Phillips K."/>
        </authorList>
    </citation>
    <scope>NUCLEOTIDE SEQUENCE [LARGE SCALE GENOMIC DNA]</scope>
    <source>
        <strain evidence="1 2">MIWBW</strain>
    </source>
</reference>
<dbReference type="Proteomes" id="UP001207654">
    <property type="component" value="Unassembled WGS sequence"/>
</dbReference>
<comment type="caution">
    <text evidence="1">The sequence shown here is derived from an EMBL/GenBank/DDBJ whole genome shotgun (WGS) entry which is preliminary data.</text>
</comment>